<dbReference type="EMBL" id="LGRX02000083">
    <property type="protein sequence ID" value="KAK3289613.1"/>
    <property type="molecule type" value="Genomic_DNA"/>
</dbReference>
<dbReference type="PANTHER" id="PTHR21530">
    <property type="entry name" value="PHEROMONE SHUTDOWN PROTEIN"/>
    <property type="match status" value="1"/>
</dbReference>
<sequence length="587" mass="63299">MGQLRTCRYIPPKITANNRKPISKRLTPVNTTSSSSESLASTLPSCVGIVKTSSCEVYVIGTVHTACKSAEQVQRLMSHVRPDVVVLELDQERLDDVIFKRLPNVQAELASGGATDSASELASVPKLSAFLPWFRRRGAIRLQEEGPGGLLLSLGMSFFYSWSSALTGKRIGEEFAAALTEAERLGAVVVLGDSKARDVLTQLGSALAGAFTSPQQLFDAGKILRAVSYTSSVLGPWKSLPHGEGLSDATEISLREAMLEDPAKLSPLLVTVLFSTLAGVSTTLLLEVASFAFQQAAAVPTAASAPPSLVVEGMLGTACTIGGNAALLWVGLACWARAVEAVLQQRDEILTHNVQRSLELAKSLEKGDLSRIRYRFSTSPDVTGAELECRVSNEGGHQGIPLFTLKRPLEEGEVRTLNLFEPRWLRLLDSLKEANGGSMEGAEFVTFVAPNRIYMPTSEIQETADVAADAGQLRLCDQVVHNQGRRVRIVRADEGKRQVTNRRIVRIWIEGCGIVKLRSGASSLHVHPGGYLLADLVDEPLVARTGMLDVETHNPCADGEDDCIRCLCVVGLAHCNGVVRRLVNVLD</sequence>
<keyword evidence="2" id="KW-1185">Reference proteome</keyword>
<organism evidence="1 2">
    <name type="scientific">Cymbomonas tetramitiformis</name>
    <dbReference type="NCBI Taxonomy" id="36881"/>
    <lineage>
        <taxon>Eukaryota</taxon>
        <taxon>Viridiplantae</taxon>
        <taxon>Chlorophyta</taxon>
        <taxon>Pyramimonadophyceae</taxon>
        <taxon>Pyramimonadales</taxon>
        <taxon>Pyramimonadaceae</taxon>
        <taxon>Cymbomonas</taxon>
    </lineage>
</organism>
<evidence type="ECO:0000313" key="2">
    <source>
        <dbReference type="Proteomes" id="UP001190700"/>
    </source>
</evidence>
<dbReference type="AlphaFoldDB" id="A0AAE0H460"/>
<protein>
    <recommendedName>
        <fullName evidence="3">TraB domain-containing protein</fullName>
    </recommendedName>
</protein>
<comment type="caution">
    <text evidence="1">The sequence shown here is derived from an EMBL/GenBank/DDBJ whole genome shotgun (WGS) entry which is preliminary data.</text>
</comment>
<reference evidence="1 2" key="1">
    <citation type="journal article" date="2015" name="Genome Biol. Evol.">
        <title>Comparative Genomics of a Bacterivorous Green Alga Reveals Evolutionary Causalities and Consequences of Phago-Mixotrophic Mode of Nutrition.</title>
        <authorList>
            <person name="Burns J.A."/>
            <person name="Paasch A."/>
            <person name="Narechania A."/>
            <person name="Kim E."/>
        </authorList>
    </citation>
    <scope>NUCLEOTIDE SEQUENCE [LARGE SCALE GENOMIC DNA]</scope>
    <source>
        <strain evidence="1 2">PLY_AMNH</strain>
    </source>
</reference>
<dbReference type="InterPro" id="IPR046345">
    <property type="entry name" value="TraB_PrgY-like"/>
</dbReference>
<accession>A0AAE0H460</accession>
<dbReference type="PANTHER" id="PTHR21530:SF7">
    <property type="entry name" value="TRAB DOMAIN-CONTAINING PROTEIN"/>
    <property type="match status" value="1"/>
</dbReference>
<dbReference type="Proteomes" id="UP001190700">
    <property type="component" value="Unassembled WGS sequence"/>
</dbReference>
<gene>
    <name evidence="1" type="ORF">CYMTET_2965</name>
</gene>
<evidence type="ECO:0008006" key="3">
    <source>
        <dbReference type="Google" id="ProtNLM"/>
    </source>
</evidence>
<evidence type="ECO:0000313" key="1">
    <source>
        <dbReference type="EMBL" id="KAK3289613.1"/>
    </source>
</evidence>
<name>A0AAE0H460_9CHLO</name>
<dbReference type="CDD" id="cd14726">
    <property type="entry name" value="TraB_PrgY-like"/>
    <property type="match status" value="1"/>
</dbReference>
<proteinExistence type="predicted"/>